<keyword evidence="5" id="KW-0653">Protein transport</keyword>
<keyword evidence="4 9" id="KW-0812">Transmembrane</keyword>
<dbReference type="InterPro" id="IPR028055">
    <property type="entry name" value="YidC/Oxa/ALB_C"/>
</dbReference>
<dbReference type="GO" id="GO:0015031">
    <property type="term" value="P:protein transport"/>
    <property type="evidence" value="ECO:0007669"/>
    <property type="project" value="UniProtKB-KW"/>
</dbReference>
<feature type="transmembrane region" description="Helical" evidence="10">
    <location>
        <begin position="145"/>
        <end position="165"/>
    </location>
</feature>
<evidence type="ECO:0000256" key="5">
    <source>
        <dbReference type="ARBA" id="ARBA00022927"/>
    </source>
</evidence>
<dbReference type="PANTHER" id="PTHR12428:SF65">
    <property type="entry name" value="CYTOCHROME C OXIDASE ASSEMBLY PROTEIN COX18, MITOCHONDRIAL"/>
    <property type="match status" value="1"/>
</dbReference>
<evidence type="ECO:0000256" key="4">
    <source>
        <dbReference type="ARBA" id="ARBA00022692"/>
    </source>
</evidence>
<organism evidence="12 13">
    <name type="scientific">Fonticella tunisiensis</name>
    <dbReference type="NCBI Taxonomy" id="1096341"/>
    <lineage>
        <taxon>Bacteria</taxon>
        <taxon>Bacillati</taxon>
        <taxon>Bacillota</taxon>
        <taxon>Clostridia</taxon>
        <taxon>Eubacteriales</taxon>
        <taxon>Clostridiaceae</taxon>
        <taxon>Fonticella</taxon>
    </lineage>
</organism>
<keyword evidence="8" id="KW-0143">Chaperone</keyword>
<keyword evidence="6 10" id="KW-1133">Transmembrane helix</keyword>
<feature type="transmembrane region" description="Helical" evidence="10">
    <location>
        <begin position="28"/>
        <end position="50"/>
    </location>
</feature>
<comment type="similarity">
    <text evidence="9">Belongs to the OXA1/ALB3/YidC family.</text>
</comment>
<dbReference type="Proteomes" id="UP000295325">
    <property type="component" value="Unassembled WGS sequence"/>
</dbReference>
<dbReference type="GO" id="GO:0005886">
    <property type="term" value="C:plasma membrane"/>
    <property type="evidence" value="ECO:0007669"/>
    <property type="project" value="UniProtKB-SubCell"/>
</dbReference>
<keyword evidence="7 10" id="KW-0472">Membrane</keyword>
<evidence type="ECO:0000259" key="11">
    <source>
        <dbReference type="Pfam" id="PF02096"/>
    </source>
</evidence>
<dbReference type="Pfam" id="PF02096">
    <property type="entry name" value="60KD_IMP"/>
    <property type="match status" value="1"/>
</dbReference>
<dbReference type="GO" id="GO:0032977">
    <property type="term" value="F:membrane insertase activity"/>
    <property type="evidence" value="ECO:0007669"/>
    <property type="project" value="InterPro"/>
</dbReference>
<protein>
    <submittedName>
        <fullName evidence="12">YidC/Oxa1 family membrane protein insertase</fullName>
    </submittedName>
</protein>
<proteinExistence type="inferred from homology"/>
<dbReference type="NCBIfam" id="TIGR03592">
    <property type="entry name" value="yidC_oxa1_cterm"/>
    <property type="match status" value="1"/>
</dbReference>
<dbReference type="PANTHER" id="PTHR12428">
    <property type="entry name" value="OXA1"/>
    <property type="match status" value="1"/>
</dbReference>
<evidence type="ECO:0000313" key="13">
    <source>
        <dbReference type="Proteomes" id="UP000295325"/>
    </source>
</evidence>
<evidence type="ECO:0000256" key="8">
    <source>
        <dbReference type="ARBA" id="ARBA00023186"/>
    </source>
</evidence>
<evidence type="ECO:0000256" key="2">
    <source>
        <dbReference type="ARBA" id="ARBA00022448"/>
    </source>
</evidence>
<name>A0A4V3ERX5_9CLOT</name>
<gene>
    <name evidence="12" type="ORF">EDD71_12836</name>
</gene>
<evidence type="ECO:0000313" key="12">
    <source>
        <dbReference type="EMBL" id="TDT50495.1"/>
    </source>
</evidence>
<accession>A0A4V3ERX5</accession>
<evidence type="ECO:0000256" key="7">
    <source>
        <dbReference type="ARBA" id="ARBA00023136"/>
    </source>
</evidence>
<dbReference type="GO" id="GO:0051205">
    <property type="term" value="P:protein insertion into membrane"/>
    <property type="evidence" value="ECO:0007669"/>
    <property type="project" value="TreeGrafter"/>
</dbReference>
<comment type="caution">
    <text evidence="12">The sequence shown here is derived from an EMBL/GenBank/DDBJ whole genome shotgun (WGS) entry which is preliminary data.</text>
</comment>
<feature type="transmembrane region" description="Helical" evidence="10">
    <location>
        <begin position="186"/>
        <end position="205"/>
    </location>
</feature>
<dbReference type="CDD" id="cd20070">
    <property type="entry name" value="5TM_YidC_Alb3"/>
    <property type="match status" value="1"/>
</dbReference>
<feature type="domain" description="Membrane insertase YidC/Oxa/ALB C-terminal" evidence="11">
    <location>
        <begin position="30"/>
        <end position="218"/>
    </location>
</feature>
<dbReference type="InterPro" id="IPR001708">
    <property type="entry name" value="YidC/ALB3/OXA1/COX18"/>
</dbReference>
<sequence>MGFIVKLLTNFMEIINSGVFKVVTNKPLGYLLDIAIFTAVIRFLILPLTISQTRSTIKMGKIQPKLKKLQEKYKNDPQKLQQAQMELYKEEGVNPFAGCLPLLIQFPIFIAMYQVILNFQPLKEVPFFLMRGSFGALFRGDINQILILLLALSSGATTYISGLIMSPKGDDQAAQTQKKMNIYMSLLFMYMSYTFNVGIVLYWIIGNLIQMGQQYFIINKIKHNEEEKLAE</sequence>
<evidence type="ECO:0000256" key="9">
    <source>
        <dbReference type="RuleBase" id="RU003945"/>
    </source>
</evidence>
<dbReference type="EMBL" id="SOAZ01000028">
    <property type="protein sequence ID" value="TDT50495.1"/>
    <property type="molecule type" value="Genomic_DNA"/>
</dbReference>
<comment type="subcellular location">
    <subcellularLocation>
        <location evidence="1">Cell membrane</location>
        <topology evidence="1">Multi-pass membrane protein</topology>
    </subcellularLocation>
    <subcellularLocation>
        <location evidence="9">Membrane</location>
        <topology evidence="9">Multi-pass membrane protein</topology>
    </subcellularLocation>
</comment>
<keyword evidence="2" id="KW-0813">Transport</keyword>
<keyword evidence="3" id="KW-1003">Cell membrane</keyword>
<evidence type="ECO:0000256" key="6">
    <source>
        <dbReference type="ARBA" id="ARBA00022989"/>
    </source>
</evidence>
<dbReference type="AlphaFoldDB" id="A0A4V3ERX5"/>
<keyword evidence="13" id="KW-1185">Reference proteome</keyword>
<feature type="transmembrane region" description="Helical" evidence="10">
    <location>
        <begin position="95"/>
        <end position="116"/>
    </location>
</feature>
<evidence type="ECO:0000256" key="10">
    <source>
        <dbReference type="SAM" id="Phobius"/>
    </source>
</evidence>
<evidence type="ECO:0000256" key="3">
    <source>
        <dbReference type="ARBA" id="ARBA00022475"/>
    </source>
</evidence>
<evidence type="ECO:0000256" key="1">
    <source>
        <dbReference type="ARBA" id="ARBA00004651"/>
    </source>
</evidence>
<dbReference type="InterPro" id="IPR047196">
    <property type="entry name" value="YidC_ALB_C"/>
</dbReference>
<reference evidence="12 13" key="1">
    <citation type="submission" date="2019-03" db="EMBL/GenBank/DDBJ databases">
        <title>Genomic Encyclopedia of Type Strains, Phase IV (KMG-IV): sequencing the most valuable type-strain genomes for metagenomic binning, comparative biology and taxonomic classification.</title>
        <authorList>
            <person name="Goeker M."/>
        </authorList>
    </citation>
    <scope>NUCLEOTIDE SEQUENCE [LARGE SCALE GENOMIC DNA]</scope>
    <source>
        <strain evidence="12 13">DSM 24455</strain>
    </source>
</reference>